<dbReference type="Pfam" id="PF01958">
    <property type="entry name" value="Asp_DH_C"/>
    <property type="match status" value="1"/>
</dbReference>
<reference evidence="9 10" key="1">
    <citation type="submission" date="2016-04" db="EMBL/GenBank/DDBJ databases">
        <title>Complete genome sequence of Bacillus oceanisediminis strain 2691.</title>
        <authorList>
            <person name="Jeong H."/>
            <person name="Kim H.J."/>
            <person name="Lee D.-W."/>
        </authorList>
    </citation>
    <scope>NUCLEOTIDE SEQUENCE [LARGE SCALE GENOMIC DNA]</scope>
    <source>
        <strain evidence="9 10">2691</strain>
    </source>
</reference>
<dbReference type="InterPro" id="IPR020626">
    <property type="entry name" value="Asp_DH_prok"/>
</dbReference>
<dbReference type="GO" id="GO:0016639">
    <property type="term" value="F:oxidoreductase activity, acting on the CH-NH2 group of donors, NAD or NADP as acceptor"/>
    <property type="evidence" value="ECO:0007669"/>
    <property type="project" value="UniProtKB-UniRule"/>
</dbReference>
<evidence type="ECO:0000259" key="7">
    <source>
        <dbReference type="Pfam" id="PF01958"/>
    </source>
</evidence>
<dbReference type="EC" id="1.4.1.21" evidence="6"/>
<dbReference type="AlphaFoldDB" id="A0A169FQ15"/>
<keyword evidence="3 6" id="KW-0521">NADP</keyword>
<evidence type="ECO:0000259" key="8">
    <source>
        <dbReference type="Pfam" id="PF03447"/>
    </source>
</evidence>
<evidence type="ECO:0000256" key="1">
    <source>
        <dbReference type="ARBA" id="ARBA00008331"/>
    </source>
</evidence>
<accession>A0A169FQ15</accession>
<dbReference type="Gene3D" id="3.40.50.720">
    <property type="entry name" value="NAD(P)-binding Rossmann-like Domain"/>
    <property type="match status" value="1"/>
</dbReference>
<comment type="miscellaneous">
    <text evidence="6">The iminoaspartate product is unstable in aqueous solution and can decompose to oxaloacetate and ammonia.</text>
</comment>
<evidence type="ECO:0000256" key="5">
    <source>
        <dbReference type="ARBA" id="ARBA00023027"/>
    </source>
</evidence>
<comment type="pathway">
    <text evidence="6">Cofactor biosynthesis; NAD(+) biosynthesis; iminoaspartate from L-aspartate (dehydrogenase route): step 1/1.</text>
</comment>
<dbReference type="PANTHER" id="PTHR31873">
    <property type="entry name" value="L-ASPARTATE DEHYDROGENASE-RELATED"/>
    <property type="match status" value="1"/>
</dbReference>
<dbReference type="STRING" id="1196031.A361_14270"/>
<dbReference type="NCBIfam" id="NF009828">
    <property type="entry name" value="PRK13303.1-3"/>
    <property type="match status" value="1"/>
</dbReference>
<proteinExistence type="inferred from homology"/>
<dbReference type="InterPro" id="IPR005106">
    <property type="entry name" value="Asp/hSer_DH_NAD-bd"/>
</dbReference>
<dbReference type="GO" id="GO:0033735">
    <property type="term" value="F:aspartate dehydrogenase [NAD(P)+] activity"/>
    <property type="evidence" value="ECO:0007669"/>
    <property type="project" value="UniProtKB-EC"/>
</dbReference>
<organism evidence="9 10">
    <name type="scientific">Cytobacillus oceanisediminis 2691</name>
    <dbReference type="NCBI Taxonomy" id="1196031"/>
    <lineage>
        <taxon>Bacteria</taxon>
        <taxon>Bacillati</taxon>
        <taxon>Bacillota</taxon>
        <taxon>Bacilli</taxon>
        <taxon>Bacillales</taxon>
        <taxon>Bacillaceae</taxon>
        <taxon>Cytobacillus</taxon>
    </lineage>
</organism>
<protein>
    <recommendedName>
        <fullName evidence="6">L-aspartate dehydrogenase</fullName>
        <ecNumber evidence="6">1.4.1.21</ecNumber>
    </recommendedName>
</protein>
<dbReference type="UniPathway" id="UPA00253">
    <property type="reaction ID" value="UER00456"/>
</dbReference>
<evidence type="ECO:0000256" key="4">
    <source>
        <dbReference type="ARBA" id="ARBA00023002"/>
    </source>
</evidence>
<dbReference type="RefSeq" id="WP_019381320.1">
    <property type="nucleotide sequence ID" value="NZ_CP015506.1"/>
</dbReference>
<dbReference type="EMBL" id="CP015506">
    <property type="protein sequence ID" value="AND40265.1"/>
    <property type="molecule type" value="Genomic_DNA"/>
</dbReference>
<sequence>MKLALIGGGNIGRFLLQSINIDCLIPNAKIIGLHTRCQEQAKELSREFEAEIFEDVESLLKSDADLVIEAATVEAVEEYAASILLSGKDLVVSSVGALADREFYKCLEEICILNNTKIHLPSGAIGGLDILKAAKSIGELDSVSIITRKPPQALPGAPLNGEKVLFEGSAAEAIRIFPRNINVSIILSLAGLGAENTGVKIISDPAARKNSHTIEAAGSFGKLSLQVENDPMPNNPKTSYLAALSILASLKNRDEMIRVG</sequence>
<feature type="binding site" evidence="6">
    <location>
        <position position="124"/>
    </location>
    <ligand>
        <name>NAD(+)</name>
        <dbReference type="ChEBI" id="CHEBI:57540"/>
    </ligand>
</feature>
<dbReference type="NCBIfam" id="TIGR03855">
    <property type="entry name" value="NAD_NadX"/>
    <property type="match status" value="1"/>
</dbReference>
<dbReference type="GO" id="GO:0050661">
    <property type="term" value="F:NADP binding"/>
    <property type="evidence" value="ECO:0007669"/>
    <property type="project" value="UniProtKB-UniRule"/>
</dbReference>
<comment type="function">
    <text evidence="6">Specifically catalyzes the NAD or NADP-dependent dehydrogenation of L-aspartate to iminoaspartate.</text>
</comment>
<feature type="active site" evidence="6">
    <location>
        <position position="212"/>
    </location>
</feature>
<dbReference type="InterPro" id="IPR022487">
    <property type="entry name" value="Asp_DH_arc"/>
</dbReference>
<comment type="similarity">
    <text evidence="1 6">Belongs to the L-aspartate dehydrogenase family.</text>
</comment>
<keyword evidence="4 6" id="KW-0560">Oxidoreductase</keyword>
<comment type="catalytic activity">
    <reaction evidence="6">
        <text>L-aspartate + NAD(+) + H2O = oxaloacetate + NH4(+) + NADH + H(+)</text>
        <dbReference type="Rhea" id="RHEA:11788"/>
        <dbReference type="ChEBI" id="CHEBI:15377"/>
        <dbReference type="ChEBI" id="CHEBI:15378"/>
        <dbReference type="ChEBI" id="CHEBI:16452"/>
        <dbReference type="ChEBI" id="CHEBI:28938"/>
        <dbReference type="ChEBI" id="CHEBI:29991"/>
        <dbReference type="ChEBI" id="CHEBI:57540"/>
        <dbReference type="ChEBI" id="CHEBI:57945"/>
        <dbReference type="EC" id="1.4.1.21"/>
    </reaction>
</comment>
<evidence type="ECO:0000313" key="9">
    <source>
        <dbReference type="EMBL" id="AND40265.1"/>
    </source>
</evidence>
<dbReference type="InterPro" id="IPR011182">
    <property type="entry name" value="L-Asp_DH"/>
</dbReference>
<feature type="domain" description="Aspartate dehydrogenase" evidence="7">
    <location>
        <begin position="160"/>
        <end position="246"/>
    </location>
</feature>
<dbReference type="PANTHER" id="PTHR31873:SF6">
    <property type="entry name" value="ASPARTATE DEHYDROGENASE DOMAIN-CONTAINING PROTEIN"/>
    <property type="match status" value="1"/>
</dbReference>
<dbReference type="HAMAP" id="MF_01265">
    <property type="entry name" value="NadX"/>
    <property type="match status" value="1"/>
</dbReference>
<comment type="catalytic activity">
    <reaction evidence="6">
        <text>L-aspartate + NADP(+) + H2O = oxaloacetate + NH4(+) + NADPH + H(+)</text>
        <dbReference type="Rhea" id="RHEA:11784"/>
        <dbReference type="ChEBI" id="CHEBI:15377"/>
        <dbReference type="ChEBI" id="CHEBI:15378"/>
        <dbReference type="ChEBI" id="CHEBI:16452"/>
        <dbReference type="ChEBI" id="CHEBI:28938"/>
        <dbReference type="ChEBI" id="CHEBI:29991"/>
        <dbReference type="ChEBI" id="CHEBI:57783"/>
        <dbReference type="ChEBI" id="CHEBI:58349"/>
        <dbReference type="EC" id="1.4.1.21"/>
    </reaction>
</comment>
<dbReference type="InterPro" id="IPR036291">
    <property type="entry name" value="NAD(P)-bd_dom_sf"/>
</dbReference>
<dbReference type="eggNOG" id="COG1712">
    <property type="taxonomic scope" value="Bacteria"/>
</dbReference>
<evidence type="ECO:0000313" key="10">
    <source>
        <dbReference type="Proteomes" id="UP000077856"/>
    </source>
</evidence>
<dbReference type="KEGG" id="bon:A361_14270"/>
<dbReference type="PIRSF" id="PIRSF005227">
    <property type="entry name" value="Asp_dh_NAD_syn"/>
    <property type="match status" value="1"/>
</dbReference>
<dbReference type="NCBIfam" id="NF009829">
    <property type="entry name" value="PRK13303.1-4"/>
    <property type="match status" value="1"/>
</dbReference>
<evidence type="ECO:0000256" key="6">
    <source>
        <dbReference type="HAMAP-Rule" id="MF_01265"/>
    </source>
</evidence>
<evidence type="ECO:0000256" key="3">
    <source>
        <dbReference type="ARBA" id="ARBA00022857"/>
    </source>
</evidence>
<feature type="binding site" evidence="6">
    <location>
        <position position="182"/>
    </location>
    <ligand>
        <name>NAD(+)</name>
        <dbReference type="ChEBI" id="CHEBI:57540"/>
    </ligand>
</feature>
<keyword evidence="2 6" id="KW-0662">Pyridine nucleotide biosynthesis</keyword>
<gene>
    <name evidence="6" type="primary">nadX</name>
    <name evidence="9" type="ORF">A361_14270</name>
</gene>
<dbReference type="GO" id="GO:0051287">
    <property type="term" value="F:NAD binding"/>
    <property type="evidence" value="ECO:0007669"/>
    <property type="project" value="UniProtKB-UniRule"/>
</dbReference>
<dbReference type="Proteomes" id="UP000077856">
    <property type="component" value="Chromosome"/>
</dbReference>
<name>A0A169FQ15_9BACI</name>
<evidence type="ECO:0000256" key="2">
    <source>
        <dbReference type="ARBA" id="ARBA00022642"/>
    </source>
</evidence>
<dbReference type="SUPFAM" id="SSF55347">
    <property type="entry name" value="Glyceraldehyde-3-phosphate dehydrogenase-like, C-terminal domain"/>
    <property type="match status" value="1"/>
</dbReference>
<feature type="domain" description="Aspartate/homoserine dehydrogenase NAD-binding" evidence="8">
    <location>
        <begin position="7"/>
        <end position="121"/>
    </location>
</feature>
<dbReference type="GO" id="GO:0009435">
    <property type="term" value="P:NAD+ biosynthetic process"/>
    <property type="evidence" value="ECO:0007669"/>
    <property type="project" value="UniProtKB-UniRule"/>
</dbReference>
<dbReference type="InterPro" id="IPR002811">
    <property type="entry name" value="Asp_DH"/>
</dbReference>
<dbReference type="SUPFAM" id="SSF51735">
    <property type="entry name" value="NAD(P)-binding Rossmann-fold domains"/>
    <property type="match status" value="1"/>
</dbReference>
<dbReference type="Gene3D" id="3.30.360.10">
    <property type="entry name" value="Dihydrodipicolinate Reductase, domain 2"/>
    <property type="match status" value="1"/>
</dbReference>
<keyword evidence="5 6" id="KW-0520">NAD</keyword>
<dbReference type="Pfam" id="PF03447">
    <property type="entry name" value="NAD_binding_3"/>
    <property type="match status" value="1"/>
</dbReference>